<dbReference type="InterPro" id="IPR009057">
    <property type="entry name" value="Homeodomain-like_sf"/>
</dbReference>
<evidence type="ECO:0000313" key="12">
    <source>
        <dbReference type="Proteomes" id="UP001524547"/>
    </source>
</evidence>
<dbReference type="Gene3D" id="3.40.50.2300">
    <property type="match status" value="1"/>
</dbReference>
<keyword evidence="3" id="KW-0902">Two-component regulatory system</keyword>
<dbReference type="SUPFAM" id="SSF52172">
    <property type="entry name" value="CheY-like"/>
    <property type="match status" value="1"/>
</dbReference>
<dbReference type="InterPro" id="IPR002078">
    <property type="entry name" value="Sigma_54_int"/>
</dbReference>
<dbReference type="Gene3D" id="1.10.8.60">
    <property type="match status" value="1"/>
</dbReference>
<dbReference type="Pfam" id="PF00158">
    <property type="entry name" value="Sigma54_activat"/>
    <property type="match status" value="1"/>
</dbReference>
<keyword evidence="12" id="KW-1185">Reference proteome</keyword>
<evidence type="ECO:0000256" key="5">
    <source>
        <dbReference type="ARBA" id="ARBA00023125"/>
    </source>
</evidence>
<gene>
    <name evidence="11" type="ORF">NFI88_00085</name>
</gene>
<evidence type="ECO:0000256" key="1">
    <source>
        <dbReference type="ARBA" id="ARBA00022741"/>
    </source>
</evidence>
<dbReference type="Pfam" id="PF02954">
    <property type="entry name" value="HTH_8"/>
    <property type="match status" value="1"/>
</dbReference>
<protein>
    <submittedName>
        <fullName evidence="11">Sigma-54 dependent transcriptional regulator</fullName>
    </submittedName>
</protein>
<dbReference type="InterPro" id="IPR027417">
    <property type="entry name" value="P-loop_NTPase"/>
</dbReference>
<keyword evidence="2" id="KW-0067">ATP-binding</keyword>
<dbReference type="InterPro" id="IPR001789">
    <property type="entry name" value="Sig_transdc_resp-reg_receiver"/>
</dbReference>
<dbReference type="InterPro" id="IPR025662">
    <property type="entry name" value="Sigma_54_int_dom_ATP-bd_1"/>
</dbReference>
<feature type="domain" description="Response regulatory" evidence="10">
    <location>
        <begin position="2"/>
        <end position="114"/>
    </location>
</feature>
<comment type="caution">
    <text evidence="8">Lacks conserved residue(s) required for the propagation of feature annotation.</text>
</comment>
<dbReference type="PROSITE" id="PS00676">
    <property type="entry name" value="SIGMA54_INTERACT_2"/>
    <property type="match status" value="1"/>
</dbReference>
<dbReference type="PROSITE" id="PS50045">
    <property type="entry name" value="SIGMA54_INTERACT_4"/>
    <property type="match status" value="1"/>
</dbReference>
<evidence type="ECO:0000256" key="8">
    <source>
        <dbReference type="PROSITE-ProRule" id="PRU00169"/>
    </source>
</evidence>
<keyword evidence="7" id="KW-0804">Transcription</keyword>
<comment type="caution">
    <text evidence="11">The sequence shown here is derived from an EMBL/GenBank/DDBJ whole genome shotgun (WGS) entry which is preliminary data.</text>
</comment>
<dbReference type="InterPro" id="IPR025943">
    <property type="entry name" value="Sigma_54_int_dom_ATP-bd_2"/>
</dbReference>
<dbReference type="PANTHER" id="PTHR32071">
    <property type="entry name" value="TRANSCRIPTIONAL REGULATORY PROTEIN"/>
    <property type="match status" value="1"/>
</dbReference>
<reference evidence="11 12" key="1">
    <citation type="submission" date="2022-06" db="EMBL/GenBank/DDBJ databases">
        <title>Rhizosaccharibacter gen. nov. sp. nov. KSS12, endophytic bacteria isolated from sugarcane.</title>
        <authorList>
            <person name="Pitiwittayakul N."/>
        </authorList>
    </citation>
    <scope>NUCLEOTIDE SEQUENCE [LARGE SCALE GENOMIC DNA]</scope>
    <source>
        <strain evidence="11 12">KSS12</strain>
    </source>
</reference>
<evidence type="ECO:0000256" key="2">
    <source>
        <dbReference type="ARBA" id="ARBA00022840"/>
    </source>
</evidence>
<keyword evidence="5" id="KW-0238">DNA-binding</keyword>
<evidence type="ECO:0000259" key="9">
    <source>
        <dbReference type="PROSITE" id="PS50045"/>
    </source>
</evidence>
<dbReference type="PRINTS" id="PR01590">
    <property type="entry name" value="HTHFIS"/>
</dbReference>
<evidence type="ECO:0000256" key="3">
    <source>
        <dbReference type="ARBA" id="ARBA00023012"/>
    </source>
</evidence>
<organism evidence="11 12">
    <name type="scientific">Rhizosaccharibacter radicis</name>
    <dbReference type="NCBI Taxonomy" id="2782605"/>
    <lineage>
        <taxon>Bacteria</taxon>
        <taxon>Pseudomonadati</taxon>
        <taxon>Pseudomonadota</taxon>
        <taxon>Alphaproteobacteria</taxon>
        <taxon>Acetobacterales</taxon>
        <taxon>Acetobacteraceae</taxon>
        <taxon>Rhizosaccharibacter</taxon>
    </lineage>
</organism>
<dbReference type="InterPro" id="IPR003593">
    <property type="entry name" value="AAA+_ATPase"/>
</dbReference>
<keyword evidence="6" id="KW-0010">Activator</keyword>
<evidence type="ECO:0000256" key="4">
    <source>
        <dbReference type="ARBA" id="ARBA00023015"/>
    </source>
</evidence>
<dbReference type="CDD" id="cd00009">
    <property type="entry name" value="AAA"/>
    <property type="match status" value="1"/>
</dbReference>
<dbReference type="Proteomes" id="UP001524547">
    <property type="component" value="Unassembled WGS sequence"/>
</dbReference>
<dbReference type="SMART" id="SM00382">
    <property type="entry name" value="AAA"/>
    <property type="match status" value="1"/>
</dbReference>
<dbReference type="InterPro" id="IPR002197">
    <property type="entry name" value="HTH_Fis"/>
</dbReference>
<dbReference type="SUPFAM" id="SSF52540">
    <property type="entry name" value="P-loop containing nucleoside triphosphate hydrolases"/>
    <property type="match status" value="1"/>
</dbReference>
<evidence type="ECO:0000313" key="11">
    <source>
        <dbReference type="EMBL" id="MCQ8239238.1"/>
    </source>
</evidence>
<dbReference type="PROSITE" id="PS00675">
    <property type="entry name" value="SIGMA54_INTERACT_1"/>
    <property type="match status" value="1"/>
</dbReference>
<dbReference type="EMBL" id="JAMZEJ010000001">
    <property type="protein sequence ID" value="MCQ8239238.1"/>
    <property type="molecule type" value="Genomic_DNA"/>
</dbReference>
<keyword evidence="1" id="KW-0547">Nucleotide-binding</keyword>
<dbReference type="PROSITE" id="PS50110">
    <property type="entry name" value="RESPONSE_REGULATORY"/>
    <property type="match status" value="1"/>
</dbReference>
<keyword evidence="4" id="KW-0805">Transcription regulation</keyword>
<dbReference type="SUPFAM" id="SSF46689">
    <property type="entry name" value="Homeodomain-like"/>
    <property type="match status" value="1"/>
</dbReference>
<dbReference type="PANTHER" id="PTHR32071:SF21">
    <property type="entry name" value="TRANSCRIPTIONAL REGULATORY PROTEIN FLGR"/>
    <property type="match status" value="1"/>
</dbReference>
<feature type="domain" description="Sigma-54 factor interaction" evidence="9">
    <location>
        <begin position="120"/>
        <end position="349"/>
    </location>
</feature>
<dbReference type="RefSeq" id="WP_422917987.1">
    <property type="nucleotide sequence ID" value="NZ_JAMZEJ010000001.1"/>
</dbReference>
<evidence type="ECO:0000256" key="6">
    <source>
        <dbReference type="ARBA" id="ARBA00023159"/>
    </source>
</evidence>
<evidence type="ECO:0000256" key="7">
    <source>
        <dbReference type="ARBA" id="ARBA00023163"/>
    </source>
</evidence>
<accession>A0ABT1VSC5</accession>
<dbReference type="Gene3D" id="1.10.10.60">
    <property type="entry name" value="Homeodomain-like"/>
    <property type="match status" value="1"/>
</dbReference>
<dbReference type="InterPro" id="IPR058031">
    <property type="entry name" value="AAA_lid_NorR"/>
</dbReference>
<dbReference type="Pfam" id="PF25601">
    <property type="entry name" value="AAA_lid_14"/>
    <property type="match status" value="1"/>
</dbReference>
<sequence length="470" mass="50231">MRVLIIGSLGGELGTAAGIAGRRGARLEHTDDIGGALQRLRSDGRVNLVLCELGQPIAELVRALTHERIAVPVIACGPEDDPDAAARAVRDGAQDFLPLPPDPELIAAFLESASGETHALMARDPLMLDTVQRAEQVARSEASVLITGESGTGKEVLARHIHRRSRRADAPFIALNCAAIPEHLLESELFGHEKGAFSGAVARRIGKFEAAHGGTLLLDEISEMDVRLQAKLLRAIQEREIDRLGGSAPVKIDVRILATSNRDLAAEAAAGRFREDLYFRLNVVGLPIPPLRARPGDISLLSAHFVRHYAQVNGLPPRPLSEAAMRLLLRHQWRGNVRELENAMHRAVLMASGPQIDVDAVMLPGMGPAPANRPASELAAPIGAVFPSCGVIEDPPYHQVEEANPISGLVGRRMDEVEQALILGTLHSTSGNRTHAATILGISIRALRNKLRDYASQGVSVPPPAAGVAA</sequence>
<proteinExistence type="predicted"/>
<evidence type="ECO:0000259" key="10">
    <source>
        <dbReference type="PROSITE" id="PS50110"/>
    </source>
</evidence>
<name>A0ABT1VSC5_9PROT</name>
<dbReference type="Gene3D" id="3.40.50.300">
    <property type="entry name" value="P-loop containing nucleotide triphosphate hydrolases"/>
    <property type="match status" value="1"/>
</dbReference>
<dbReference type="InterPro" id="IPR011006">
    <property type="entry name" value="CheY-like_superfamily"/>
</dbReference>